<dbReference type="RefSeq" id="WP_309202918.1">
    <property type="nucleotide sequence ID" value="NZ_CP133548.1"/>
</dbReference>
<accession>A0AA51RUL4</accession>
<reference evidence="10 11" key="1">
    <citation type="submission" date="2023-08" db="EMBL/GenBank/DDBJ databases">
        <title>Pleionea litopenaei sp. nov., isolated from stomach of juvenile Litopenaeus vannamei.</title>
        <authorList>
            <person name="Rho A.M."/>
            <person name="Hwang C.Y."/>
        </authorList>
    </citation>
    <scope>NUCLEOTIDE SEQUENCE [LARGE SCALE GENOMIC DNA]</scope>
    <source>
        <strain evidence="10 11">HL-JVS1</strain>
    </source>
</reference>
<dbReference type="KEGG" id="plei:Q9312_02285"/>
<evidence type="ECO:0000259" key="9">
    <source>
        <dbReference type="Pfam" id="PF01472"/>
    </source>
</evidence>
<dbReference type="Gene3D" id="2.30.130.10">
    <property type="entry name" value="PUA domain"/>
    <property type="match status" value="1"/>
</dbReference>
<feature type="domain" description="PUA" evidence="9">
    <location>
        <begin position="282"/>
        <end position="344"/>
    </location>
</feature>
<dbReference type="SUPFAM" id="SSF88697">
    <property type="entry name" value="PUA domain-like"/>
    <property type="match status" value="1"/>
</dbReference>
<dbReference type="GO" id="GO:0008652">
    <property type="term" value="P:amino acid biosynthetic process"/>
    <property type="evidence" value="ECO:0007669"/>
    <property type="project" value="UniProtKB-KW"/>
</dbReference>
<dbReference type="SUPFAM" id="SSF53633">
    <property type="entry name" value="Carbamate kinase-like"/>
    <property type="match status" value="1"/>
</dbReference>
<keyword evidence="7" id="KW-0067">ATP-binding</keyword>
<keyword evidence="11" id="KW-1185">Reference proteome</keyword>
<dbReference type="Pfam" id="PF01472">
    <property type="entry name" value="PUA"/>
    <property type="match status" value="1"/>
</dbReference>
<evidence type="ECO:0000313" key="11">
    <source>
        <dbReference type="Proteomes" id="UP001239782"/>
    </source>
</evidence>
<dbReference type="PROSITE" id="PS50890">
    <property type="entry name" value="PUA"/>
    <property type="match status" value="1"/>
</dbReference>
<dbReference type="InterPro" id="IPR001057">
    <property type="entry name" value="Glu/AcGlu_kinase"/>
</dbReference>
<dbReference type="InterPro" id="IPR005715">
    <property type="entry name" value="Glu_5kinase/COase_Synthase"/>
</dbReference>
<dbReference type="EC" id="2.7.2.11" evidence="10"/>
<dbReference type="Gene3D" id="3.40.1160.10">
    <property type="entry name" value="Acetylglutamate kinase-like"/>
    <property type="match status" value="1"/>
</dbReference>
<keyword evidence="6" id="KW-0418">Kinase</keyword>
<evidence type="ECO:0000256" key="1">
    <source>
        <dbReference type="ARBA" id="ARBA00022490"/>
    </source>
</evidence>
<evidence type="ECO:0000256" key="6">
    <source>
        <dbReference type="ARBA" id="ARBA00022777"/>
    </source>
</evidence>
<dbReference type="Proteomes" id="UP001239782">
    <property type="component" value="Chromosome"/>
</dbReference>
<dbReference type="GO" id="GO:0005829">
    <property type="term" value="C:cytosol"/>
    <property type="evidence" value="ECO:0007669"/>
    <property type="project" value="TreeGrafter"/>
</dbReference>
<name>A0AA51RUL4_9GAMM</name>
<dbReference type="InterPro" id="IPR036393">
    <property type="entry name" value="AceGlu_kinase-like_sf"/>
</dbReference>
<dbReference type="GO" id="GO:0003723">
    <property type="term" value="F:RNA binding"/>
    <property type="evidence" value="ECO:0007669"/>
    <property type="project" value="InterPro"/>
</dbReference>
<dbReference type="InterPro" id="IPR015947">
    <property type="entry name" value="PUA-like_sf"/>
</dbReference>
<dbReference type="GO" id="GO:0005524">
    <property type="term" value="F:ATP binding"/>
    <property type="evidence" value="ECO:0007669"/>
    <property type="project" value="UniProtKB-KW"/>
</dbReference>
<keyword evidence="5" id="KW-0547">Nucleotide-binding</keyword>
<keyword evidence="2" id="KW-0028">Amino-acid biosynthesis</keyword>
<dbReference type="EMBL" id="CP133548">
    <property type="protein sequence ID" value="WMS87764.1"/>
    <property type="molecule type" value="Genomic_DNA"/>
</dbReference>
<evidence type="ECO:0000256" key="2">
    <source>
        <dbReference type="ARBA" id="ARBA00022605"/>
    </source>
</evidence>
<dbReference type="PRINTS" id="PR00474">
    <property type="entry name" value="GLU5KINASE"/>
</dbReference>
<sequence>MLEKTSDLKESRSQMSSKTIVIKVGSQLIMDDITLMTRLACQVSELIDSGHRCLIVSSGAASMGKEKLSSFFGLSKTCSMKFDRELLTGLGQTQLMQTWQSSFNLPVAQVLVDQFHLKSRERFLLVKTQILRLMNVGCVPICNENDLLALAADRINNNDYLAAVLAQMLSADWLFLLTNVAGVYRDYPARDGFISEISFEDSHLKNTCGKASSEHGTGGMGEKVAAAQLASKQGTHSVICDSSVELKHAIYENRVAGTRITANESPTSKRQGWLNDISEVAGRVDIDPGAVKALTKAGASLLVAGVTHIEGSFDSKQVISIHCAATGTLIAKGFCKLSSTQVALYLAKSTNLDKPILVHRNDMVLV</sequence>
<dbReference type="PIRSF" id="PIRSF000729">
    <property type="entry name" value="GK"/>
    <property type="match status" value="1"/>
</dbReference>
<dbReference type="InterPro" id="IPR011529">
    <property type="entry name" value="Glu_5kinase"/>
</dbReference>
<dbReference type="InterPro" id="IPR001048">
    <property type="entry name" value="Asp/Glu/Uridylate_kinase"/>
</dbReference>
<dbReference type="GO" id="GO:0004349">
    <property type="term" value="F:glutamate 5-kinase activity"/>
    <property type="evidence" value="ECO:0007669"/>
    <property type="project" value="UniProtKB-EC"/>
</dbReference>
<dbReference type="PANTHER" id="PTHR43654:SF3">
    <property type="entry name" value="GLUTAMATE 5-KINASE"/>
    <property type="match status" value="1"/>
</dbReference>
<evidence type="ECO:0000259" key="8">
    <source>
        <dbReference type="Pfam" id="PF00696"/>
    </source>
</evidence>
<dbReference type="Pfam" id="PF00696">
    <property type="entry name" value="AA_kinase"/>
    <property type="match status" value="1"/>
</dbReference>
<dbReference type="CDD" id="cd21157">
    <property type="entry name" value="PUA_G5K"/>
    <property type="match status" value="1"/>
</dbReference>
<feature type="domain" description="Aspartate/glutamate/uridylate kinase" evidence="8">
    <location>
        <begin position="18"/>
        <end position="239"/>
    </location>
</feature>
<keyword evidence="4 10" id="KW-0808">Transferase</keyword>
<organism evidence="10 11">
    <name type="scientific">Pleionea litopenaei</name>
    <dbReference type="NCBI Taxonomy" id="3070815"/>
    <lineage>
        <taxon>Bacteria</taxon>
        <taxon>Pseudomonadati</taxon>
        <taxon>Pseudomonadota</taxon>
        <taxon>Gammaproteobacteria</taxon>
        <taxon>Oceanospirillales</taxon>
        <taxon>Pleioneaceae</taxon>
        <taxon>Pleionea</taxon>
    </lineage>
</organism>
<dbReference type="InterPro" id="IPR002478">
    <property type="entry name" value="PUA"/>
</dbReference>
<evidence type="ECO:0000256" key="3">
    <source>
        <dbReference type="ARBA" id="ARBA00022650"/>
    </source>
</evidence>
<dbReference type="NCBIfam" id="TIGR01027">
    <property type="entry name" value="proB"/>
    <property type="match status" value="1"/>
</dbReference>
<keyword evidence="1" id="KW-0963">Cytoplasm</keyword>
<dbReference type="PANTHER" id="PTHR43654">
    <property type="entry name" value="GLUTAMATE 5-KINASE"/>
    <property type="match status" value="1"/>
</dbReference>
<evidence type="ECO:0000256" key="7">
    <source>
        <dbReference type="ARBA" id="ARBA00022840"/>
    </source>
</evidence>
<protein>
    <submittedName>
        <fullName evidence="10">Glutamate 5-kinase</fullName>
        <ecNumber evidence="10">2.7.2.11</ecNumber>
    </submittedName>
</protein>
<gene>
    <name evidence="10" type="primary">proB</name>
    <name evidence="10" type="ORF">Q9312_02285</name>
</gene>
<evidence type="ECO:0000256" key="4">
    <source>
        <dbReference type="ARBA" id="ARBA00022679"/>
    </source>
</evidence>
<keyword evidence="3" id="KW-0641">Proline biosynthesis</keyword>
<evidence type="ECO:0000313" key="10">
    <source>
        <dbReference type="EMBL" id="WMS87764.1"/>
    </source>
</evidence>
<dbReference type="AlphaFoldDB" id="A0AA51RUL4"/>
<evidence type="ECO:0000256" key="5">
    <source>
        <dbReference type="ARBA" id="ARBA00022741"/>
    </source>
</evidence>
<dbReference type="FunFam" id="3.40.1160.10:FF:000006">
    <property type="entry name" value="Glutamate 5-kinase"/>
    <property type="match status" value="1"/>
</dbReference>
<proteinExistence type="predicted"/>
<dbReference type="InterPro" id="IPR036974">
    <property type="entry name" value="PUA_sf"/>
</dbReference>